<accession>A0A9C9EL75</accession>
<name>A0A9C9EL75_UNCW3</name>
<dbReference type="Proteomes" id="UP000885826">
    <property type="component" value="Unassembled WGS sequence"/>
</dbReference>
<evidence type="ECO:0008006" key="3">
    <source>
        <dbReference type="Google" id="ProtNLM"/>
    </source>
</evidence>
<dbReference type="InterPro" id="IPR015943">
    <property type="entry name" value="WD40/YVTN_repeat-like_dom_sf"/>
</dbReference>
<organism evidence="1 2">
    <name type="scientific">candidate division WOR-3 bacterium</name>
    <dbReference type="NCBI Taxonomy" id="2052148"/>
    <lineage>
        <taxon>Bacteria</taxon>
        <taxon>Bacteria division WOR-3</taxon>
    </lineage>
</organism>
<sequence>MKKAIALIISLPLVLLGAQWQSLDGPPAGRADDMTIGRHGSQYIIYAADRTHKLYKSVNEGEFWDSILPLDVVNPVCVICDPNEAWTVYIGKEDATPVWKSDDGGVNWYPRSSGITNTQPLCFAMDPNNSSVVYLGCQKDDSQYEMFKTTNGGTDWSALSNSPNVTVNDIAITHDPLRGTWIIAGCSGSSDRGIWLSINGGIDWDQKLSDVDIYSVEFANQSTGYAGASSGVYRTE</sequence>
<comment type="caution">
    <text evidence="1">The sequence shown here is derived from an EMBL/GenBank/DDBJ whole genome shotgun (WGS) entry which is preliminary data.</text>
</comment>
<feature type="non-terminal residue" evidence="1">
    <location>
        <position position="236"/>
    </location>
</feature>
<dbReference type="Gene3D" id="2.130.10.10">
    <property type="entry name" value="YVTN repeat-like/Quinoprotein amine dehydrogenase"/>
    <property type="match status" value="2"/>
</dbReference>
<dbReference type="AlphaFoldDB" id="A0A9C9EL75"/>
<evidence type="ECO:0000313" key="1">
    <source>
        <dbReference type="EMBL" id="HEC77944.1"/>
    </source>
</evidence>
<dbReference type="SUPFAM" id="SSF110296">
    <property type="entry name" value="Oligoxyloglucan reducing end-specific cellobiohydrolase"/>
    <property type="match status" value="1"/>
</dbReference>
<gene>
    <name evidence="1" type="ORF">ENI34_02235</name>
</gene>
<protein>
    <recommendedName>
        <fullName evidence="3">Sortilin N-terminal domain-containing protein</fullName>
    </recommendedName>
</protein>
<evidence type="ECO:0000313" key="2">
    <source>
        <dbReference type="Proteomes" id="UP000885826"/>
    </source>
</evidence>
<proteinExistence type="predicted"/>
<reference evidence="1" key="1">
    <citation type="journal article" date="2020" name="mSystems">
        <title>Genome- and Community-Level Interaction Insights into Carbon Utilization and Element Cycling Functions of Hydrothermarchaeota in Hydrothermal Sediment.</title>
        <authorList>
            <person name="Zhou Z."/>
            <person name="Liu Y."/>
            <person name="Xu W."/>
            <person name="Pan J."/>
            <person name="Luo Z.H."/>
            <person name="Li M."/>
        </authorList>
    </citation>
    <scope>NUCLEOTIDE SEQUENCE</scope>
    <source>
        <strain evidence="1">HyVt-388</strain>
    </source>
</reference>
<dbReference type="EMBL" id="DRIG01000026">
    <property type="protein sequence ID" value="HEC77944.1"/>
    <property type="molecule type" value="Genomic_DNA"/>
</dbReference>
<dbReference type="CDD" id="cd15482">
    <property type="entry name" value="Sialidase_non-viral"/>
    <property type="match status" value="1"/>
</dbReference>